<proteinExistence type="predicted"/>
<sequence length="47" mass="5605">MLKIRQVQKLKTYLCITLTKTVEQMLLNCLTCDKEFDLNRRQNSSKN</sequence>
<organism evidence="1">
    <name type="scientific">Arundo donax</name>
    <name type="common">Giant reed</name>
    <name type="synonym">Donax arundinaceus</name>
    <dbReference type="NCBI Taxonomy" id="35708"/>
    <lineage>
        <taxon>Eukaryota</taxon>
        <taxon>Viridiplantae</taxon>
        <taxon>Streptophyta</taxon>
        <taxon>Embryophyta</taxon>
        <taxon>Tracheophyta</taxon>
        <taxon>Spermatophyta</taxon>
        <taxon>Magnoliopsida</taxon>
        <taxon>Liliopsida</taxon>
        <taxon>Poales</taxon>
        <taxon>Poaceae</taxon>
        <taxon>PACMAD clade</taxon>
        <taxon>Arundinoideae</taxon>
        <taxon>Arundineae</taxon>
        <taxon>Arundo</taxon>
    </lineage>
</organism>
<reference evidence="1" key="2">
    <citation type="journal article" date="2015" name="Data Brief">
        <title>Shoot transcriptome of the giant reed, Arundo donax.</title>
        <authorList>
            <person name="Barrero R.A."/>
            <person name="Guerrero F.D."/>
            <person name="Moolhuijzen P."/>
            <person name="Goolsby J.A."/>
            <person name="Tidwell J."/>
            <person name="Bellgard S.E."/>
            <person name="Bellgard M.I."/>
        </authorList>
    </citation>
    <scope>NUCLEOTIDE SEQUENCE</scope>
    <source>
        <tissue evidence="1">Shoot tissue taken approximately 20 cm above the soil surface</tissue>
    </source>
</reference>
<name>A0A0A9ES28_ARUDO</name>
<dbReference type="AlphaFoldDB" id="A0A0A9ES28"/>
<dbReference type="EMBL" id="GBRH01196082">
    <property type="protein sequence ID" value="JAE01814.1"/>
    <property type="molecule type" value="Transcribed_RNA"/>
</dbReference>
<protein>
    <submittedName>
        <fullName evidence="1">Uncharacterized protein</fullName>
    </submittedName>
</protein>
<evidence type="ECO:0000313" key="1">
    <source>
        <dbReference type="EMBL" id="JAE01814.1"/>
    </source>
</evidence>
<reference evidence="1" key="1">
    <citation type="submission" date="2014-09" db="EMBL/GenBank/DDBJ databases">
        <authorList>
            <person name="Magalhaes I.L.F."/>
            <person name="Oliveira U."/>
            <person name="Santos F.R."/>
            <person name="Vidigal T.H.D.A."/>
            <person name="Brescovit A.D."/>
            <person name="Santos A.J."/>
        </authorList>
    </citation>
    <scope>NUCLEOTIDE SEQUENCE</scope>
    <source>
        <tissue evidence="1">Shoot tissue taken approximately 20 cm above the soil surface</tissue>
    </source>
</reference>
<accession>A0A0A9ES28</accession>